<proteinExistence type="inferred from homology"/>
<sequence length="139" mass="15396">MYENILLAVDGSENSLRATREAVKIASLLHKCMIEVIFVADFSKSKNEVLHSLGKEELEQSRKKKLLPIIEELKANNLTHEIKILPGDPGPTIVQYANDNEFDLVVIGSRGLNLLQEMVLGSVSHKVVKRVAAPVLVVK</sequence>
<dbReference type="Proteomes" id="UP000192731">
    <property type="component" value="Unassembled WGS sequence"/>
</dbReference>
<protein>
    <submittedName>
        <fullName evidence="3">Nucleotide-binding universal stress protein, UspA family</fullName>
    </submittedName>
</protein>
<dbReference type="STRING" id="656914.SAMN00017405_0939"/>
<dbReference type="InterPro" id="IPR006016">
    <property type="entry name" value="UspA"/>
</dbReference>
<dbReference type="PANTHER" id="PTHR46268:SF6">
    <property type="entry name" value="UNIVERSAL STRESS PROTEIN UP12"/>
    <property type="match status" value="1"/>
</dbReference>
<dbReference type="CDD" id="cd00293">
    <property type="entry name" value="USP-like"/>
    <property type="match status" value="1"/>
</dbReference>
<feature type="domain" description="UspA" evidence="2">
    <location>
        <begin position="1"/>
        <end position="139"/>
    </location>
</feature>
<evidence type="ECO:0000313" key="3">
    <source>
        <dbReference type="EMBL" id="SMB82560.1"/>
    </source>
</evidence>
<dbReference type="InterPro" id="IPR006015">
    <property type="entry name" value="Universal_stress_UspA"/>
</dbReference>
<evidence type="ECO:0000259" key="2">
    <source>
        <dbReference type="Pfam" id="PF00582"/>
    </source>
</evidence>
<keyword evidence="4" id="KW-1185">Reference proteome</keyword>
<gene>
    <name evidence="3" type="ORF">SAMN00017405_0939</name>
</gene>
<reference evidence="3 4" key="1">
    <citation type="submission" date="2017-04" db="EMBL/GenBank/DDBJ databases">
        <authorList>
            <person name="Afonso C.L."/>
            <person name="Miller P.J."/>
            <person name="Scott M.A."/>
            <person name="Spackman E."/>
            <person name="Goraichik I."/>
            <person name="Dimitrov K.M."/>
            <person name="Suarez D.L."/>
            <person name="Swayne D.E."/>
        </authorList>
    </citation>
    <scope>NUCLEOTIDE SEQUENCE [LARGE SCALE GENOMIC DNA]</scope>
    <source>
        <strain evidence="3 4">DSM 11270</strain>
    </source>
</reference>
<dbReference type="Pfam" id="PF00582">
    <property type="entry name" value="Usp"/>
    <property type="match status" value="1"/>
</dbReference>
<evidence type="ECO:0000256" key="1">
    <source>
        <dbReference type="ARBA" id="ARBA00008791"/>
    </source>
</evidence>
<dbReference type="PANTHER" id="PTHR46268">
    <property type="entry name" value="STRESS RESPONSE PROTEIN NHAX"/>
    <property type="match status" value="1"/>
</dbReference>
<dbReference type="InterPro" id="IPR014729">
    <property type="entry name" value="Rossmann-like_a/b/a_fold"/>
</dbReference>
<evidence type="ECO:0000313" key="4">
    <source>
        <dbReference type="Proteomes" id="UP000192731"/>
    </source>
</evidence>
<dbReference type="AlphaFoldDB" id="A0A1W1UNA9"/>
<dbReference type="SUPFAM" id="SSF52402">
    <property type="entry name" value="Adenine nucleotide alpha hydrolases-like"/>
    <property type="match status" value="1"/>
</dbReference>
<name>A0A1W1UNA9_DESTI</name>
<dbReference type="Gene3D" id="3.40.50.620">
    <property type="entry name" value="HUPs"/>
    <property type="match status" value="1"/>
</dbReference>
<dbReference type="PRINTS" id="PR01438">
    <property type="entry name" value="UNVRSLSTRESS"/>
</dbReference>
<dbReference type="RefSeq" id="WP_084052189.1">
    <property type="nucleotide sequence ID" value="NZ_FWWT01000008.1"/>
</dbReference>
<organism evidence="3 4">
    <name type="scientific">Desulfonispora thiosulfatigenes DSM 11270</name>
    <dbReference type="NCBI Taxonomy" id="656914"/>
    <lineage>
        <taxon>Bacteria</taxon>
        <taxon>Bacillati</taxon>
        <taxon>Bacillota</taxon>
        <taxon>Clostridia</taxon>
        <taxon>Eubacteriales</taxon>
        <taxon>Peptococcaceae</taxon>
        <taxon>Desulfonispora</taxon>
    </lineage>
</organism>
<dbReference type="OrthoDB" id="152484at2"/>
<dbReference type="EMBL" id="FWWT01000008">
    <property type="protein sequence ID" value="SMB82560.1"/>
    <property type="molecule type" value="Genomic_DNA"/>
</dbReference>
<comment type="similarity">
    <text evidence="1">Belongs to the universal stress protein A family.</text>
</comment>
<accession>A0A1W1UNA9</accession>